<keyword evidence="3 6" id="KW-0812">Transmembrane</keyword>
<dbReference type="InterPro" id="IPR023171">
    <property type="entry name" value="Na/H_antiporter_dom_sf"/>
</dbReference>
<comment type="function">
    <text evidence="6">Na(+)/H(+) antiporter that extrudes sodium in exchange for external protons.</text>
</comment>
<comment type="caution">
    <text evidence="7">The sequence shown here is derived from an EMBL/GenBank/DDBJ whole genome shotgun (WGS) entry which is preliminary data.</text>
</comment>
<feature type="transmembrane region" description="Helical" evidence="6">
    <location>
        <begin position="382"/>
        <end position="408"/>
    </location>
</feature>
<dbReference type="PANTHER" id="PTHR30341:SF0">
    <property type="entry name" value="NA(+)_H(+) ANTIPORTER NHAA"/>
    <property type="match status" value="1"/>
</dbReference>
<protein>
    <recommendedName>
        <fullName evidence="6">Na(+)/H(+) antiporter NhaA</fullName>
    </recommendedName>
    <alternativeName>
        <fullName evidence="6">Sodium/proton antiporter NhaA</fullName>
    </alternativeName>
</protein>
<feature type="transmembrane region" description="Helical" evidence="6">
    <location>
        <begin position="111"/>
        <end position="132"/>
    </location>
</feature>
<accession>A0A7J0BP20</accession>
<gene>
    <name evidence="6 7" type="primary">nhaA</name>
    <name evidence="7" type="ORF">DSM101010T_33860</name>
</gene>
<feature type="transmembrane region" description="Helical" evidence="6">
    <location>
        <begin position="222"/>
        <end position="250"/>
    </location>
</feature>
<dbReference type="Pfam" id="PF06965">
    <property type="entry name" value="Na_H_antiport_1"/>
    <property type="match status" value="1"/>
</dbReference>
<comment type="similarity">
    <text evidence="6">Belongs to the NhaA Na(+)/H(+) (TC 2.A.33) antiporter family.</text>
</comment>
<feature type="transmembrane region" description="Helical" evidence="6">
    <location>
        <begin position="21"/>
        <end position="43"/>
    </location>
</feature>
<proteinExistence type="inferred from homology"/>
<feature type="transmembrane region" description="Helical" evidence="6">
    <location>
        <begin position="346"/>
        <end position="370"/>
    </location>
</feature>
<keyword evidence="8" id="KW-1185">Reference proteome</keyword>
<keyword evidence="5 6" id="KW-0472">Membrane</keyword>
<keyword evidence="6" id="KW-0050">Antiport</keyword>
<keyword evidence="6" id="KW-0813">Transport</keyword>
<dbReference type="GO" id="GO:0015385">
    <property type="term" value="F:sodium:proton antiporter activity"/>
    <property type="evidence" value="ECO:0007669"/>
    <property type="project" value="UniProtKB-UniRule"/>
</dbReference>
<feature type="transmembrane region" description="Helical" evidence="6">
    <location>
        <begin position="166"/>
        <end position="187"/>
    </location>
</feature>
<dbReference type="Gene3D" id="1.20.1530.10">
    <property type="entry name" value="Na+/H+ antiporter like domain"/>
    <property type="match status" value="1"/>
</dbReference>
<sequence length="447" mass="48151">MSTKTDNKLPIHYLLDSFNAFFRMEAAGGIALMLCTVIAMLWANSPWAATYHAVWQTKLTIGAGEWMLSKPALLWINDGLMAIFFFVVGLEIKREILVGDLSTPRQALIPIAAAVGGMVVPALIFTAFNMGMPSISGWGIPMATDIAFALGILSLLGRRVPVGLKIFLTALAIVDDMGAILVIAIFYTSSLNLVALGIGIAGLAVMAIMNVRWGFRHTIPYLILGVIVWFAFLKSGIHATIAGVLAAMTIPASTRVDGALFVKELRHAVSLFENAVRPDKTVLTCQEQQMAMHSISHAYGQATTPLQNIEHALHPWVAFFIMPVFALANAGVTFQPELMQNLFTPVSIGVFLGLVVGKQIGVTGACLLLHKLGIANYPDRTTLAHIYGASCLAGVGFTMSIFIATLAYPDQQQLVELSKIAILFASTVAGIWGYVALRFFTPANGRD</sequence>
<reference evidence="7 8" key="1">
    <citation type="submission" date="2020-05" db="EMBL/GenBank/DDBJ databases">
        <title>Draft genome sequence of Desulfovibrio sp. strain HN2T.</title>
        <authorList>
            <person name="Ueno A."/>
            <person name="Tamazawa S."/>
            <person name="Tamamura S."/>
            <person name="Murakami T."/>
            <person name="Kiyama T."/>
            <person name="Inomata H."/>
            <person name="Amano Y."/>
            <person name="Miyakawa K."/>
            <person name="Tamaki H."/>
            <person name="Naganuma T."/>
            <person name="Kaneko K."/>
        </authorList>
    </citation>
    <scope>NUCLEOTIDE SEQUENCE [LARGE SCALE GENOMIC DNA]</scope>
    <source>
        <strain evidence="7 8">HN2</strain>
    </source>
</reference>
<keyword evidence="6" id="KW-0915">Sodium</keyword>
<organism evidence="7 8">
    <name type="scientific">Desulfovibrio subterraneus</name>
    <dbReference type="NCBI Taxonomy" id="2718620"/>
    <lineage>
        <taxon>Bacteria</taxon>
        <taxon>Pseudomonadati</taxon>
        <taxon>Thermodesulfobacteriota</taxon>
        <taxon>Desulfovibrionia</taxon>
        <taxon>Desulfovibrionales</taxon>
        <taxon>Desulfovibrionaceae</taxon>
        <taxon>Desulfovibrio</taxon>
    </lineage>
</organism>
<dbReference type="GO" id="GO:0005886">
    <property type="term" value="C:plasma membrane"/>
    <property type="evidence" value="ECO:0007669"/>
    <property type="project" value="UniProtKB-SubCell"/>
</dbReference>
<feature type="transmembrane region" description="Helical" evidence="6">
    <location>
        <begin position="72"/>
        <end position="90"/>
    </location>
</feature>
<dbReference type="AlphaFoldDB" id="A0A7J0BP20"/>
<dbReference type="InterPro" id="IPR004670">
    <property type="entry name" value="NhaA"/>
</dbReference>
<evidence type="ECO:0000313" key="8">
    <source>
        <dbReference type="Proteomes" id="UP000503840"/>
    </source>
</evidence>
<keyword evidence="2 6" id="KW-1003">Cell membrane</keyword>
<dbReference type="HAMAP" id="MF_01844">
    <property type="entry name" value="NhaA"/>
    <property type="match status" value="1"/>
</dbReference>
<dbReference type="GO" id="GO:0006885">
    <property type="term" value="P:regulation of pH"/>
    <property type="evidence" value="ECO:0007669"/>
    <property type="project" value="UniProtKB-UniRule"/>
</dbReference>
<feature type="transmembrane region" description="Helical" evidence="6">
    <location>
        <begin position="193"/>
        <end position="215"/>
    </location>
</feature>
<name>A0A7J0BP20_9BACT</name>
<feature type="transmembrane region" description="Helical" evidence="6">
    <location>
        <begin position="420"/>
        <end position="440"/>
    </location>
</feature>
<evidence type="ECO:0000256" key="2">
    <source>
        <dbReference type="ARBA" id="ARBA00022475"/>
    </source>
</evidence>
<comment type="subcellular location">
    <subcellularLocation>
        <location evidence="1">Cell inner membrane</location>
        <topology evidence="1">Multi-pass membrane protein</topology>
    </subcellularLocation>
    <subcellularLocation>
        <location evidence="6">Cell membrane</location>
        <topology evidence="6">Multi-pass membrane protein</topology>
    </subcellularLocation>
</comment>
<keyword evidence="6" id="KW-0406">Ion transport</keyword>
<dbReference type="EMBL" id="BLVO01000016">
    <property type="protein sequence ID" value="GFM35021.1"/>
    <property type="molecule type" value="Genomic_DNA"/>
</dbReference>
<evidence type="ECO:0000256" key="4">
    <source>
        <dbReference type="ARBA" id="ARBA00022989"/>
    </source>
</evidence>
<evidence type="ECO:0000256" key="5">
    <source>
        <dbReference type="ARBA" id="ARBA00023136"/>
    </source>
</evidence>
<feature type="transmembrane region" description="Helical" evidence="6">
    <location>
        <begin position="313"/>
        <end position="334"/>
    </location>
</feature>
<dbReference type="NCBIfam" id="TIGR00773">
    <property type="entry name" value="NhaA"/>
    <property type="match status" value="1"/>
</dbReference>
<feature type="transmembrane region" description="Helical" evidence="6">
    <location>
        <begin position="138"/>
        <end position="157"/>
    </location>
</feature>
<evidence type="ECO:0000313" key="7">
    <source>
        <dbReference type="EMBL" id="GFM35021.1"/>
    </source>
</evidence>
<comment type="catalytic activity">
    <reaction evidence="6">
        <text>Na(+)(in) + 2 H(+)(out) = Na(+)(out) + 2 H(+)(in)</text>
        <dbReference type="Rhea" id="RHEA:29251"/>
        <dbReference type="ChEBI" id="CHEBI:15378"/>
        <dbReference type="ChEBI" id="CHEBI:29101"/>
    </reaction>
</comment>
<evidence type="ECO:0000256" key="6">
    <source>
        <dbReference type="HAMAP-Rule" id="MF_01844"/>
    </source>
</evidence>
<evidence type="ECO:0000256" key="1">
    <source>
        <dbReference type="ARBA" id="ARBA00004429"/>
    </source>
</evidence>
<dbReference type="PANTHER" id="PTHR30341">
    <property type="entry name" value="SODIUM ION/PROTON ANTIPORTER NHAA-RELATED"/>
    <property type="match status" value="1"/>
</dbReference>
<dbReference type="Proteomes" id="UP000503840">
    <property type="component" value="Unassembled WGS sequence"/>
</dbReference>
<keyword evidence="6" id="KW-0739">Sodium transport</keyword>
<keyword evidence="4 6" id="KW-1133">Transmembrane helix</keyword>
<dbReference type="RefSeq" id="WP_174406658.1">
    <property type="nucleotide sequence ID" value="NZ_BLVO01000016.1"/>
</dbReference>
<evidence type="ECO:0000256" key="3">
    <source>
        <dbReference type="ARBA" id="ARBA00022692"/>
    </source>
</evidence>